<comment type="subcellular location">
    <subcellularLocation>
        <location evidence="1 7">Cell membrane</location>
        <topology evidence="1 7">Multi-pass membrane protein</topology>
    </subcellularLocation>
</comment>
<dbReference type="Pfam" id="PF00528">
    <property type="entry name" value="BPD_transp_1"/>
    <property type="match status" value="1"/>
</dbReference>
<evidence type="ECO:0000256" key="4">
    <source>
        <dbReference type="ARBA" id="ARBA00022692"/>
    </source>
</evidence>
<dbReference type="GO" id="GO:0055085">
    <property type="term" value="P:transmembrane transport"/>
    <property type="evidence" value="ECO:0007669"/>
    <property type="project" value="InterPro"/>
</dbReference>
<evidence type="ECO:0000256" key="7">
    <source>
        <dbReference type="RuleBase" id="RU363032"/>
    </source>
</evidence>
<keyword evidence="5 7" id="KW-1133">Transmembrane helix</keyword>
<keyword evidence="2 7" id="KW-0813">Transport</keyword>
<protein>
    <submittedName>
        <fullName evidence="9">ABC transporter permease protein</fullName>
    </submittedName>
</protein>
<comment type="similarity">
    <text evidence="7">Belongs to the binding-protein-dependent transport system permease family.</text>
</comment>
<keyword evidence="3" id="KW-1003">Cell membrane</keyword>
<evidence type="ECO:0000256" key="6">
    <source>
        <dbReference type="ARBA" id="ARBA00023136"/>
    </source>
</evidence>
<dbReference type="GO" id="GO:0005886">
    <property type="term" value="C:plasma membrane"/>
    <property type="evidence" value="ECO:0007669"/>
    <property type="project" value="UniProtKB-SubCell"/>
</dbReference>
<dbReference type="SUPFAM" id="SSF161098">
    <property type="entry name" value="MetI-like"/>
    <property type="match status" value="1"/>
</dbReference>
<evidence type="ECO:0000259" key="8">
    <source>
        <dbReference type="PROSITE" id="PS50928"/>
    </source>
</evidence>
<keyword evidence="9" id="KW-0614">Plasmid</keyword>
<feature type="transmembrane region" description="Helical" evidence="7">
    <location>
        <begin position="94"/>
        <end position="115"/>
    </location>
</feature>
<dbReference type="EMBL" id="CP006880">
    <property type="protein sequence ID" value="AJD45756.1"/>
    <property type="molecule type" value="Genomic_DNA"/>
</dbReference>
<keyword evidence="6 7" id="KW-0472">Membrane</keyword>
<evidence type="ECO:0000256" key="2">
    <source>
        <dbReference type="ARBA" id="ARBA00022448"/>
    </source>
</evidence>
<dbReference type="PANTHER" id="PTHR30193">
    <property type="entry name" value="ABC TRANSPORTER PERMEASE PROTEIN"/>
    <property type="match status" value="1"/>
</dbReference>
<dbReference type="InterPro" id="IPR035906">
    <property type="entry name" value="MetI-like_sf"/>
</dbReference>
<accession>A0A0B4XF88</accession>
<evidence type="ECO:0000256" key="5">
    <source>
        <dbReference type="ARBA" id="ARBA00022989"/>
    </source>
</evidence>
<feature type="transmembrane region" description="Helical" evidence="7">
    <location>
        <begin position="227"/>
        <end position="246"/>
    </location>
</feature>
<feature type="domain" description="ABC transmembrane type-1" evidence="8">
    <location>
        <begin position="90"/>
        <end position="302"/>
    </location>
</feature>
<sequence>MASSLPSAIIVLTEVVGMRLLNSRKAREAGFAYIVLLPAIAYFLVYFFYPIGVELWASFFRGQPLIGQSEFAGFENYRQALMDPRVRAAFGRTIVFATLGTFCTLVPALFLAAILSGPIKAATTIRAIIFFPYIISFVIVALMWKSLLDPYTGMLNVLLSFLDLPTQNWLSTPSTALPTIIAITVWKDIGYAMLIYIAAIQGIPKELYEAAEVDGASPAQRFRRITIPLLMPTTLFLAVISMIAHLQDLSAPYLLTGGGPAEATRLYALHVYEVAFLELNIGYASALSFLMFIAILAITFVQFRFLNREVVY</sequence>
<keyword evidence="10" id="KW-1185">Reference proteome</keyword>
<evidence type="ECO:0000313" key="10">
    <source>
        <dbReference type="Proteomes" id="UP000031368"/>
    </source>
</evidence>
<dbReference type="HOGENOM" id="CLU_016047_0_2_5"/>
<dbReference type="InterPro" id="IPR000515">
    <property type="entry name" value="MetI-like"/>
</dbReference>
<gene>
    <name evidence="9" type="ORF">RGR602_PC01732</name>
</gene>
<evidence type="ECO:0000313" key="9">
    <source>
        <dbReference type="EMBL" id="AJD45756.1"/>
    </source>
</evidence>
<feature type="transmembrane region" description="Helical" evidence="7">
    <location>
        <begin position="127"/>
        <end position="148"/>
    </location>
</feature>
<name>A0A0B4XF88_9HYPH</name>
<dbReference type="Gene3D" id="1.10.3720.10">
    <property type="entry name" value="MetI-like"/>
    <property type="match status" value="1"/>
</dbReference>
<keyword evidence="4 7" id="KW-0812">Transmembrane</keyword>
<reference evidence="9 10" key="1">
    <citation type="submission" date="2013-11" db="EMBL/GenBank/DDBJ databases">
        <title>Complete genome sequence of Rhizobium gallicum bv. gallicum R602.</title>
        <authorList>
            <person name="Bustos P."/>
            <person name="Santamaria R.I."/>
            <person name="Lozano L."/>
            <person name="Acosta J.L."/>
            <person name="Ormeno-Orrillo E."/>
            <person name="Rogel M.A."/>
            <person name="Romero D."/>
            <person name="Cevallos M.A."/>
            <person name="Martinez-Romero E."/>
            <person name="Gonzalez V."/>
        </authorList>
    </citation>
    <scope>NUCLEOTIDE SEQUENCE [LARGE SCALE GENOMIC DNA]</scope>
    <source>
        <strain evidence="9 10">R602</strain>
        <plasmid evidence="9 10">pRgalR602c</plasmid>
    </source>
</reference>
<dbReference type="InterPro" id="IPR051393">
    <property type="entry name" value="ABC_transporter_permease"/>
</dbReference>
<organism evidence="9 10">
    <name type="scientific">Rhizobium gallicum bv. gallicum R602sp</name>
    <dbReference type="NCBI Taxonomy" id="1041138"/>
    <lineage>
        <taxon>Bacteria</taxon>
        <taxon>Pseudomonadati</taxon>
        <taxon>Pseudomonadota</taxon>
        <taxon>Alphaproteobacteria</taxon>
        <taxon>Hyphomicrobiales</taxon>
        <taxon>Rhizobiaceae</taxon>
        <taxon>Rhizobium/Agrobacterium group</taxon>
        <taxon>Rhizobium</taxon>
    </lineage>
</organism>
<evidence type="ECO:0000256" key="1">
    <source>
        <dbReference type="ARBA" id="ARBA00004651"/>
    </source>
</evidence>
<dbReference type="PANTHER" id="PTHR30193:SF37">
    <property type="entry name" value="INNER MEMBRANE ABC TRANSPORTER PERMEASE PROTEIN YCJO"/>
    <property type="match status" value="1"/>
</dbReference>
<dbReference type="Proteomes" id="UP000031368">
    <property type="component" value="Plasmid pRgalR602c"/>
</dbReference>
<evidence type="ECO:0000256" key="3">
    <source>
        <dbReference type="ARBA" id="ARBA00022475"/>
    </source>
</evidence>
<feature type="transmembrane region" description="Helical" evidence="7">
    <location>
        <begin position="29"/>
        <end position="49"/>
    </location>
</feature>
<feature type="transmembrane region" description="Helical" evidence="7">
    <location>
        <begin position="281"/>
        <end position="303"/>
    </location>
</feature>
<dbReference type="CDD" id="cd06261">
    <property type="entry name" value="TM_PBP2"/>
    <property type="match status" value="1"/>
</dbReference>
<geneLocation type="plasmid" evidence="9 10">
    <name>pRgalR602c</name>
</geneLocation>
<dbReference type="KEGG" id="rga:RGR602_PC01732"/>
<dbReference type="AlphaFoldDB" id="A0A0B4XF88"/>
<proteinExistence type="inferred from homology"/>
<dbReference type="PROSITE" id="PS50928">
    <property type="entry name" value="ABC_TM1"/>
    <property type="match status" value="1"/>
</dbReference>